<feature type="domain" description="Cathepsin propeptide inhibitor" evidence="8">
    <location>
        <begin position="51"/>
        <end position="110"/>
    </location>
</feature>
<sequence length="358" mass="39856">MLKGHCEVIPPIVSYQPIELHDCPMTYTSNTVVCSSAFCVGPLSNELHSLWDVYKNVYNKTYSNVEDTARRIIWQNNIQKIQKHNLEAELNMHSFKLGVNHFTDRVKQEMTRSTGLKMSNRTGDRTFFMAPSNVVYPNHVDWREKGLVTEVKDQGDCGSCWAFSATGSLEGQHKRKTGKLVSLSEQNLLDCAEKGNHGCGGGVIDFAFEFIKKQGGIDTEESYPYLAKQYPGSLTKVLVNSKEKTVGATLTGYVDVEEENEIALMQAVATVGPVSVGIHAGSYGFMNYKSGIYDVEDCNSEDLNHGVLVVGYGSEKGKDYWIVKNSWGSKWGEDGYIRMVRNKKNQCGIASIPSYPLV</sequence>
<dbReference type="InterPro" id="IPR038765">
    <property type="entry name" value="Papain-like_cys_pep_sf"/>
</dbReference>
<keyword evidence="5" id="KW-0865">Zymogen</keyword>
<evidence type="ECO:0000313" key="9">
    <source>
        <dbReference type="EMBL" id="GIZ03769.1"/>
    </source>
</evidence>
<dbReference type="InterPro" id="IPR025661">
    <property type="entry name" value="Pept_asp_AS"/>
</dbReference>
<evidence type="ECO:0000259" key="7">
    <source>
        <dbReference type="SMART" id="SM00645"/>
    </source>
</evidence>
<name>A0AAV4YA45_CAEEX</name>
<organism evidence="9 10">
    <name type="scientific">Caerostris extrusa</name>
    <name type="common">Bark spider</name>
    <name type="synonym">Caerostris bankana</name>
    <dbReference type="NCBI Taxonomy" id="172846"/>
    <lineage>
        <taxon>Eukaryota</taxon>
        <taxon>Metazoa</taxon>
        <taxon>Ecdysozoa</taxon>
        <taxon>Arthropoda</taxon>
        <taxon>Chelicerata</taxon>
        <taxon>Arachnida</taxon>
        <taxon>Araneae</taxon>
        <taxon>Araneomorphae</taxon>
        <taxon>Entelegynae</taxon>
        <taxon>Araneoidea</taxon>
        <taxon>Araneidae</taxon>
        <taxon>Caerostris</taxon>
    </lineage>
</organism>
<comment type="caution">
    <text evidence="9">The sequence shown here is derived from an EMBL/GenBank/DDBJ whole genome shotgun (WGS) entry which is preliminary data.</text>
</comment>
<evidence type="ECO:0000259" key="8">
    <source>
        <dbReference type="SMART" id="SM00848"/>
    </source>
</evidence>
<keyword evidence="2" id="KW-0645">Protease</keyword>
<dbReference type="InterPro" id="IPR013128">
    <property type="entry name" value="Peptidase_C1A"/>
</dbReference>
<keyword evidence="4" id="KW-0788">Thiol protease</keyword>
<dbReference type="Proteomes" id="UP001054945">
    <property type="component" value="Unassembled WGS sequence"/>
</dbReference>
<dbReference type="InterPro" id="IPR039417">
    <property type="entry name" value="Peptidase_C1A_papain-like"/>
</dbReference>
<gene>
    <name evidence="9" type="primary">CTSL</name>
    <name evidence="9" type="ORF">CEXT_137491</name>
</gene>
<dbReference type="PROSITE" id="PS00639">
    <property type="entry name" value="THIOL_PROTEASE_HIS"/>
    <property type="match status" value="1"/>
</dbReference>
<dbReference type="EMBL" id="BPLR01018995">
    <property type="protein sequence ID" value="GIZ03769.1"/>
    <property type="molecule type" value="Genomic_DNA"/>
</dbReference>
<dbReference type="AlphaFoldDB" id="A0AAV4YA45"/>
<dbReference type="PRINTS" id="PR00705">
    <property type="entry name" value="PAPAIN"/>
</dbReference>
<evidence type="ECO:0000256" key="2">
    <source>
        <dbReference type="ARBA" id="ARBA00022670"/>
    </source>
</evidence>
<evidence type="ECO:0000256" key="3">
    <source>
        <dbReference type="ARBA" id="ARBA00022801"/>
    </source>
</evidence>
<dbReference type="Gene3D" id="3.90.70.10">
    <property type="entry name" value="Cysteine proteinases"/>
    <property type="match status" value="1"/>
</dbReference>
<proteinExistence type="inferred from homology"/>
<dbReference type="PROSITE" id="PS00139">
    <property type="entry name" value="THIOL_PROTEASE_CYS"/>
    <property type="match status" value="1"/>
</dbReference>
<evidence type="ECO:0000256" key="6">
    <source>
        <dbReference type="ARBA" id="ARBA00023157"/>
    </source>
</evidence>
<feature type="domain" description="Peptidase C1A papain C-terminal" evidence="7">
    <location>
        <begin position="136"/>
        <end position="357"/>
    </location>
</feature>
<dbReference type="InterPro" id="IPR000668">
    <property type="entry name" value="Peptidase_C1A_C"/>
</dbReference>
<dbReference type="GO" id="GO:0008234">
    <property type="term" value="F:cysteine-type peptidase activity"/>
    <property type="evidence" value="ECO:0007669"/>
    <property type="project" value="UniProtKB-KW"/>
</dbReference>
<dbReference type="SMART" id="SM00848">
    <property type="entry name" value="Inhibitor_I29"/>
    <property type="match status" value="1"/>
</dbReference>
<dbReference type="GO" id="GO:0006508">
    <property type="term" value="P:proteolysis"/>
    <property type="evidence" value="ECO:0007669"/>
    <property type="project" value="UniProtKB-KW"/>
</dbReference>
<keyword evidence="10" id="KW-1185">Reference proteome</keyword>
<dbReference type="InterPro" id="IPR000169">
    <property type="entry name" value="Pept_cys_AS"/>
</dbReference>
<dbReference type="PROSITE" id="PS00640">
    <property type="entry name" value="THIOL_PROTEASE_ASN"/>
    <property type="match status" value="1"/>
</dbReference>
<protein>
    <submittedName>
        <fullName evidence="9">Procathepsin L</fullName>
    </submittedName>
</protein>
<dbReference type="InterPro" id="IPR025660">
    <property type="entry name" value="Pept_his_AS"/>
</dbReference>
<evidence type="ECO:0000313" key="10">
    <source>
        <dbReference type="Proteomes" id="UP001054945"/>
    </source>
</evidence>
<evidence type="ECO:0000256" key="4">
    <source>
        <dbReference type="ARBA" id="ARBA00022807"/>
    </source>
</evidence>
<dbReference type="Pfam" id="PF08246">
    <property type="entry name" value="Inhibitor_I29"/>
    <property type="match status" value="1"/>
</dbReference>
<keyword evidence="3" id="KW-0378">Hydrolase</keyword>
<dbReference type="CDD" id="cd02248">
    <property type="entry name" value="Peptidase_C1A"/>
    <property type="match status" value="1"/>
</dbReference>
<dbReference type="PANTHER" id="PTHR12411">
    <property type="entry name" value="CYSTEINE PROTEASE FAMILY C1-RELATED"/>
    <property type="match status" value="1"/>
</dbReference>
<accession>A0AAV4YA45</accession>
<dbReference type="SMART" id="SM00645">
    <property type="entry name" value="Pept_C1"/>
    <property type="match status" value="1"/>
</dbReference>
<keyword evidence="6" id="KW-1015">Disulfide bond</keyword>
<evidence type="ECO:0000256" key="5">
    <source>
        <dbReference type="ARBA" id="ARBA00023145"/>
    </source>
</evidence>
<dbReference type="InterPro" id="IPR013201">
    <property type="entry name" value="Prot_inhib_I29"/>
</dbReference>
<evidence type="ECO:0000256" key="1">
    <source>
        <dbReference type="ARBA" id="ARBA00008455"/>
    </source>
</evidence>
<reference evidence="9 10" key="1">
    <citation type="submission" date="2021-06" db="EMBL/GenBank/DDBJ databases">
        <title>Caerostris extrusa draft genome.</title>
        <authorList>
            <person name="Kono N."/>
            <person name="Arakawa K."/>
        </authorList>
    </citation>
    <scope>NUCLEOTIDE SEQUENCE [LARGE SCALE GENOMIC DNA]</scope>
</reference>
<comment type="similarity">
    <text evidence="1">Belongs to the peptidase C1 family.</text>
</comment>
<dbReference type="SUPFAM" id="SSF54001">
    <property type="entry name" value="Cysteine proteinases"/>
    <property type="match status" value="1"/>
</dbReference>
<dbReference type="FunFam" id="3.90.70.10:FF:000006">
    <property type="entry name" value="Cathepsin S"/>
    <property type="match status" value="1"/>
</dbReference>
<dbReference type="Pfam" id="PF00112">
    <property type="entry name" value="Peptidase_C1"/>
    <property type="match status" value="1"/>
</dbReference>